<keyword evidence="11" id="KW-0032">Aminotransferase</keyword>
<dbReference type="GO" id="GO:0046394">
    <property type="term" value="P:carboxylic acid biosynthetic process"/>
    <property type="evidence" value="ECO:0007669"/>
    <property type="project" value="UniProtKB-ARBA"/>
</dbReference>
<evidence type="ECO:0000256" key="7">
    <source>
        <dbReference type="ARBA" id="ARBA00022898"/>
    </source>
</evidence>
<keyword evidence="12" id="KW-1185">Reference proteome</keyword>
<dbReference type="OrthoDB" id="9805628at2"/>
<dbReference type="InterPro" id="IPR043131">
    <property type="entry name" value="BCAT-like_N"/>
</dbReference>
<dbReference type="Gene3D" id="3.30.470.10">
    <property type="match status" value="1"/>
</dbReference>
<dbReference type="InterPro" id="IPR043132">
    <property type="entry name" value="BCAT-like_C"/>
</dbReference>
<dbReference type="SUPFAM" id="SSF56752">
    <property type="entry name" value="D-aminoacid aminotransferase-like PLP-dependent enzymes"/>
    <property type="match status" value="1"/>
</dbReference>
<accession>A0A1N7NKS2</accession>
<sequence length="274" mass="30790">MKPFCFAKNQIIDAQSAKVHPMDIGLIRGYGIFDFFRTSNYTPLFLSDYLDRFIRSASKTHLQLNYDKSALSDIIHQLIEKNDLKNGGIRMLLTGGVSENHFSPGAGDLFIFCEDLIFPSLEKYENGVKLLSAEHVRAIADIKTTNYAFPVWLSADWKAKGAEDVIYHQNGIISESSRSNIFVIKDGAINTPDEHILHGITRMRVLELAPETSIRQVSFEELLKADEAFITSTTKKILPITSIDNQKIGSGLVGPITKQLMTDFEAMEKQIVFK</sequence>
<dbReference type="Pfam" id="PF01063">
    <property type="entry name" value="Aminotran_4"/>
    <property type="match status" value="1"/>
</dbReference>
<evidence type="ECO:0000313" key="11">
    <source>
        <dbReference type="EMBL" id="SIS98887.1"/>
    </source>
</evidence>
<comment type="catalytic activity">
    <reaction evidence="8">
        <text>L-valine + 2-oxoglutarate = 3-methyl-2-oxobutanoate + L-glutamate</text>
        <dbReference type="Rhea" id="RHEA:24813"/>
        <dbReference type="ChEBI" id="CHEBI:11851"/>
        <dbReference type="ChEBI" id="CHEBI:16810"/>
        <dbReference type="ChEBI" id="CHEBI:29985"/>
        <dbReference type="ChEBI" id="CHEBI:57762"/>
        <dbReference type="EC" id="2.6.1.42"/>
    </reaction>
</comment>
<gene>
    <name evidence="11" type="ORF">SAMN05421761_110116</name>
</gene>
<evidence type="ECO:0000313" key="12">
    <source>
        <dbReference type="Proteomes" id="UP000186026"/>
    </source>
</evidence>
<keyword evidence="7" id="KW-0663">Pyridoxal phosphate</keyword>
<dbReference type="AlphaFoldDB" id="A0A1N7NKS2"/>
<comment type="catalytic activity">
    <reaction evidence="9">
        <text>L-isoleucine + 2-oxoglutarate = (S)-3-methyl-2-oxopentanoate + L-glutamate</text>
        <dbReference type="Rhea" id="RHEA:24801"/>
        <dbReference type="ChEBI" id="CHEBI:16810"/>
        <dbReference type="ChEBI" id="CHEBI:29985"/>
        <dbReference type="ChEBI" id="CHEBI:35146"/>
        <dbReference type="ChEBI" id="CHEBI:58045"/>
        <dbReference type="EC" id="2.6.1.42"/>
    </reaction>
</comment>
<evidence type="ECO:0000256" key="9">
    <source>
        <dbReference type="ARBA" id="ARBA00048798"/>
    </source>
</evidence>
<keyword evidence="11" id="KW-0808">Transferase</keyword>
<protein>
    <recommendedName>
        <fullName evidence="6">branched-chain-amino-acid transaminase</fullName>
        <ecNumber evidence="6">2.6.1.42</ecNumber>
    </recommendedName>
</protein>
<organism evidence="11 12">
    <name type="scientific">Belliella pelovolcani</name>
    <dbReference type="NCBI Taxonomy" id="529505"/>
    <lineage>
        <taxon>Bacteria</taxon>
        <taxon>Pseudomonadati</taxon>
        <taxon>Bacteroidota</taxon>
        <taxon>Cytophagia</taxon>
        <taxon>Cytophagales</taxon>
        <taxon>Cyclobacteriaceae</taxon>
        <taxon>Belliella</taxon>
    </lineage>
</organism>
<dbReference type="EC" id="2.6.1.42" evidence="6"/>
<dbReference type="PANTHER" id="PTHR42743">
    <property type="entry name" value="AMINO-ACID AMINOTRANSFERASE"/>
    <property type="match status" value="1"/>
</dbReference>
<evidence type="ECO:0000256" key="4">
    <source>
        <dbReference type="ARBA" id="ARBA00005072"/>
    </source>
</evidence>
<comment type="similarity">
    <text evidence="5">Belongs to the class-IV pyridoxal-phosphate-dependent aminotransferase family.</text>
</comment>
<evidence type="ECO:0000256" key="8">
    <source>
        <dbReference type="ARBA" id="ARBA00048212"/>
    </source>
</evidence>
<comment type="catalytic activity">
    <reaction evidence="10">
        <text>L-leucine + 2-oxoglutarate = 4-methyl-2-oxopentanoate + L-glutamate</text>
        <dbReference type="Rhea" id="RHEA:18321"/>
        <dbReference type="ChEBI" id="CHEBI:16810"/>
        <dbReference type="ChEBI" id="CHEBI:17865"/>
        <dbReference type="ChEBI" id="CHEBI:29985"/>
        <dbReference type="ChEBI" id="CHEBI:57427"/>
        <dbReference type="EC" id="2.6.1.42"/>
    </reaction>
</comment>
<dbReference type="PANTHER" id="PTHR42743:SF11">
    <property type="entry name" value="AMINODEOXYCHORISMATE LYASE"/>
    <property type="match status" value="1"/>
</dbReference>
<comment type="cofactor">
    <cofactor evidence="1">
        <name>pyridoxal 5'-phosphate</name>
        <dbReference type="ChEBI" id="CHEBI:597326"/>
    </cofactor>
</comment>
<comment type="pathway">
    <text evidence="3">Amino-acid biosynthesis; L-valine biosynthesis; L-valine from pyruvate: step 4/4.</text>
</comment>
<evidence type="ECO:0000256" key="10">
    <source>
        <dbReference type="ARBA" id="ARBA00049229"/>
    </source>
</evidence>
<dbReference type="STRING" id="529505.SAMN05421761_110116"/>
<dbReference type="Proteomes" id="UP000186026">
    <property type="component" value="Unassembled WGS sequence"/>
</dbReference>
<reference evidence="12" key="1">
    <citation type="submission" date="2017-01" db="EMBL/GenBank/DDBJ databases">
        <authorList>
            <person name="Varghese N."/>
            <person name="Submissions S."/>
        </authorList>
    </citation>
    <scope>NUCLEOTIDE SEQUENCE [LARGE SCALE GENOMIC DNA]</scope>
    <source>
        <strain evidence="12">DSM 46698</strain>
    </source>
</reference>
<dbReference type="GO" id="GO:0004084">
    <property type="term" value="F:branched-chain-amino-acid transaminase activity"/>
    <property type="evidence" value="ECO:0007669"/>
    <property type="project" value="UniProtKB-EC"/>
</dbReference>
<dbReference type="FunFam" id="3.20.10.10:FF:000002">
    <property type="entry name" value="D-alanine aminotransferase"/>
    <property type="match status" value="1"/>
</dbReference>
<dbReference type="EMBL" id="FTOP01000010">
    <property type="protein sequence ID" value="SIS98887.1"/>
    <property type="molecule type" value="Genomic_DNA"/>
</dbReference>
<evidence type="ECO:0000256" key="1">
    <source>
        <dbReference type="ARBA" id="ARBA00001933"/>
    </source>
</evidence>
<comment type="pathway">
    <text evidence="2">Amino-acid biosynthesis; L-isoleucine biosynthesis; L-isoleucine from 2-oxobutanoate: step 4/4.</text>
</comment>
<evidence type="ECO:0000256" key="3">
    <source>
        <dbReference type="ARBA" id="ARBA00004931"/>
    </source>
</evidence>
<dbReference type="InterPro" id="IPR050571">
    <property type="entry name" value="Class-IV_PLP-Dep_Aminotrnsfr"/>
</dbReference>
<proteinExistence type="inferred from homology"/>
<comment type="pathway">
    <text evidence="4">Amino-acid biosynthesis; L-leucine biosynthesis; L-leucine from 3-methyl-2-oxobutanoate: step 4/4.</text>
</comment>
<evidence type="ECO:0000256" key="5">
    <source>
        <dbReference type="ARBA" id="ARBA00009320"/>
    </source>
</evidence>
<evidence type="ECO:0000256" key="6">
    <source>
        <dbReference type="ARBA" id="ARBA00013053"/>
    </source>
</evidence>
<dbReference type="GO" id="GO:0008652">
    <property type="term" value="P:amino acid biosynthetic process"/>
    <property type="evidence" value="ECO:0007669"/>
    <property type="project" value="UniProtKB-ARBA"/>
</dbReference>
<evidence type="ECO:0000256" key="2">
    <source>
        <dbReference type="ARBA" id="ARBA00004824"/>
    </source>
</evidence>
<dbReference type="InterPro" id="IPR036038">
    <property type="entry name" value="Aminotransferase-like"/>
</dbReference>
<dbReference type="InterPro" id="IPR001544">
    <property type="entry name" value="Aminotrans_IV"/>
</dbReference>
<name>A0A1N7NKS2_9BACT</name>
<dbReference type="Gene3D" id="3.20.10.10">
    <property type="entry name" value="D-amino Acid Aminotransferase, subunit A, domain 2"/>
    <property type="match status" value="1"/>
</dbReference>
<dbReference type="RefSeq" id="WP_076501857.1">
    <property type="nucleotide sequence ID" value="NZ_FTOP01000010.1"/>
</dbReference>